<name>A0A4R3HR55_PAULE</name>
<proteinExistence type="predicted"/>
<dbReference type="RefSeq" id="WP_207907291.1">
    <property type="nucleotide sequence ID" value="NZ_SLZQ01000010.1"/>
</dbReference>
<dbReference type="EMBL" id="SLZQ01000010">
    <property type="protein sequence ID" value="TCS35586.1"/>
    <property type="molecule type" value="Genomic_DNA"/>
</dbReference>
<sequence length="300" mass="33954">MSLKDILKAQCQDLALLIGNGINRYGAEAAASSWDGLLSTLAQKLLDPAHAALPSGMSLTEFYDVLELSSTLGKGKSSLQAQFCELLASWQPQAQHKRVMQWAHRHDVPVLTTNFENTLGNALGCTLQRVRNPRFTAYYPWERYYGLKTIDDPCKGFGVWHINGMQCYRQSIRLGLTHYMGAVERARALLYRGTIRLFSGADINAWVGASTWLQIVFHKPLLIFGLGLSENEVFLRWLLIERAKYYRVFPERRKPAWYVHSANEKNEGKLYFLRAVGVETVGVPHFDDIYGEQAWALPAA</sequence>
<protein>
    <recommendedName>
        <fullName evidence="3">SIR2-like domain-containing protein</fullName>
    </recommendedName>
</protein>
<comment type="caution">
    <text evidence="1">The sequence shown here is derived from an EMBL/GenBank/DDBJ whole genome shotgun (WGS) entry which is preliminary data.</text>
</comment>
<evidence type="ECO:0000313" key="2">
    <source>
        <dbReference type="Proteomes" id="UP000295382"/>
    </source>
</evidence>
<evidence type="ECO:0008006" key="3">
    <source>
        <dbReference type="Google" id="ProtNLM"/>
    </source>
</evidence>
<reference evidence="1 2" key="1">
    <citation type="submission" date="2019-03" db="EMBL/GenBank/DDBJ databases">
        <title>Genomic Encyclopedia of Type Strains, Phase IV (KMG-IV): sequencing the most valuable type-strain genomes for metagenomic binning, comparative biology and taxonomic classification.</title>
        <authorList>
            <person name="Goeker M."/>
        </authorList>
    </citation>
    <scope>NUCLEOTIDE SEQUENCE [LARGE SCALE GENOMIC DNA]</scope>
    <source>
        <strain evidence="1 2">DSM 7445</strain>
    </source>
</reference>
<organism evidence="1 2">
    <name type="scientific">Paucimonas lemoignei</name>
    <name type="common">Pseudomonas lemoignei</name>
    <dbReference type="NCBI Taxonomy" id="29443"/>
    <lineage>
        <taxon>Bacteria</taxon>
        <taxon>Pseudomonadati</taxon>
        <taxon>Pseudomonadota</taxon>
        <taxon>Betaproteobacteria</taxon>
        <taxon>Burkholderiales</taxon>
        <taxon>Burkholderiaceae</taxon>
        <taxon>Paucimonas</taxon>
    </lineage>
</organism>
<evidence type="ECO:0000313" key="1">
    <source>
        <dbReference type="EMBL" id="TCS35586.1"/>
    </source>
</evidence>
<keyword evidence="2" id="KW-1185">Reference proteome</keyword>
<accession>A0A4R3HR55</accession>
<dbReference type="AlphaFoldDB" id="A0A4R3HR55"/>
<dbReference type="Proteomes" id="UP000295382">
    <property type="component" value="Unassembled WGS sequence"/>
</dbReference>
<gene>
    <name evidence="1" type="ORF">EDC30_11054</name>
</gene>